<dbReference type="EMBL" id="QXQB01000005">
    <property type="protein sequence ID" value="RJX37626.1"/>
    <property type="molecule type" value="Genomic_DNA"/>
</dbReference>
<evidence type="ECO:0000259" key="1">
    <source>
        <dbReference type="Pfam" id="PF00149"/>
    </source>
</evidence>
<dbReference type="Pfam" id="PF00149">
    <property type="entry name" value="Metallophos"/>
    <property type="match status" value="1"/>
</dbReference>
<sequence>MDANYSRTIMISDIHGCIEPFERLLEKVKYVPEQDRLILLGDYVDKGPQSREAVDAVMRLVQQHGAIALRGNHDQRLVDFVRGDDPDVLRKFAEHGGPPTLHSYVGSFEVSERSRAEARRRIEAEYASHLDFLAGLPLYAEDDRHIYVHAGLRPGLFDWTLQSEHDFMYIKDEFYLHPTTVDKTVIFGHTIATKLHGHPNVWFGGDKIGIDGGCSIGLQLNALLYEDGIYDTAAVANMTQRSET</sequence>
<feature type="domain" description="Calcineurin-like phosphoesterase" evidence="1">
    <location>
        <begin position="7"/>
        <end position="193"/>
    </location>
</feature>
<dbReference type="PANTHER" id="PTHR42850:SF4">
    <property type="entry name" value="ZINC-DEPENDENT ENDOPOLYPHOSPHATASE"/>
    <property type="match status" value="1"/>
</dbReference>
<dbReference type="RefSeq" id="WP_120113551.1">
    <property type="nucleotide sequence ID" value="NZ_QXQB01000005.1"/>
</dbReference>
<accession>A0A3A6PD46</accession>
<dbReference type="AlphaFoldDB" id="A0A3A6PD46"/>
<dbReference type="GO" id="GO:0016791">
    <property type="term" value="F:phosphatase activity"/>
    <property type="evidence" value="ECO:0007669"/>
    <property type="project" value="TreeGrafter"/>
</dbReference>
<organism evidence="2 3">
    <name type="scientific">Paenibacillus pinisoli</name>
    <dbReference type="NCBI Taxonomy" id="1276110"/>
    <lineage>
        <taxon>Bacteria</taxon>
        <taxon>Bacillati</taxon>
        <taxon>Bacillota</taxon>
        <taxon>Bacilli</taxon>
        <taxon>Bacillales</taxon>
        <taxon>Paenibacillaceae</taxon>
        <taxon>Paenibacillus</taxon>
    </lineage>
</organism>
<dbReference type="Proteomes" id="UP000267798">
    <property type="component" value="Unassembled WGS sequence"/>
</dbReference>
<name>A0A3A6PD46_9BACL</name>
<comment type="caution">
    <text evidence="2">The sequence shown here is derived from an EMBL/GenBank/DDBJ whole genome shotgun (WGS) entry which is preliminary data.</text>
</comment>
<dbReference type="SUPFAM" id="SSF56300">
    <property type="entry name" value="Metallo-dependent phosphatases"/>
    <property type="match status" value="1"/>
</dbReference>
<dbReference type="Gene3D" id="3.60.21.10">
    <property type="match status" value="1"/>
</dbReference>
<dbReference type="InterPro" id="IPR029052">
    <property type="entry name" value="Metallo-depent_PP-like"/>
</dbReference>
<gene>
    <name evidence="2" type="ORF">D3P09_21870</name>
</gene>
<dbReference type="GO" id="GO:0008803">
    <property type="term" value="F:bis(5'-nucleosyl)-tetraphosphatase (symmetrical) activity"/>
    <property type="evidence" value="ECO:0007669"/>
    <property type="project" value="TreeGrafter"/>
</dbReference>
<protein>
    <submittedName>
        <fullName evidence="2">Serine/threonine protein phosphatase</fullName>
    </submittedName>
</protein>
<evidence type="ECO:0000313" key="3">
    <source>
        <dbReference type="Proteomes" id="UP000267798"/>
    </source>
</evidence>
<dbReference type="PANTHER" id="PTHR42850">
    <property type="entry name" value="METALLOPHOSPHOESTERASE"/>
    <property type="match status" value="1"/>
</dbReference>
<proteinExistence type="predicted"/>
<reference evidence="2 3" key="1">
    <citation type="submission" date="2018-09" db="EMBL/GenBank/DDBJ databases">
        <title>Paenibacillus aracenensis nov. sp. isolated from a cave in southern Spain.</title>
        <authorList>
            <person name="Jurado V."/>
            <person name="Gutierrez-Patricio S."/>
            <person name="Gonzalez-Pimentel J.L."/>
            <person name="Miller A.Z."/>
            <person name="Laiz L."/>
            <person name="Saiz-Jimenez C."/>
        </authorList>
    </citation>
    <scope>NUCLEOTIDE SEQUENCE [LARGE SCALE GENOMIC DNA]</scope>
    <source>
        <strain evidence="2 3">JCM 19203</strain>
    </source>
</reference>
<dbReference type="InterPro" id="IPR050126">
    <property type="entry name" value="Ap4A_hydrolase"/>
</dbReference>
<dbReference type="GO" id="GO:0005737">
    <property type="term" value="C:cytoplasm"/>
    <property type="evidence" value="ECO:0007669"/>
    <property type="project" value="TreeGrafter"/>
</dbReference>
<dbReference type="OrthoDB" id="384253at2"/>
<dbReference type="InterPro" id="IPR004843">
    <property type="entry name" value="Calcineurin-like_PHP"/>
</dbReference>
<evidence type="ECO:0000313" key="2">
    <source>
        <dbReference type="EMBL" id="RJX37626.1"/>
    </source>
</evidence>
<dbReference type="GO" id="GO:0110154">
    <property type="term" value="P:RNA decapping"/>
    <property type="evidence" value="ECO:0007669"/>
    <property type="project" value="TreeGrafter"/>
</dbReference>
<keyword evidence="3" id="KW-1185">Reference proteome</keyword>
<dbReference type="CDD" id="cd00144">
    <property type="entry name" value="MPP_PPP_family"/>
    <property type="match status" value="1"/>
</dbReference>